<organism evidence="2 3">
    <name type="scientific">Colletotrichum sidae</name>
    <dbReference type="NCBI Taxonomy" id="1347389"/>
    <lineage>
        <taxon>Eukaryota</taxon>
        <taxon>Fungi</taxon>
        <taxon>Dikarya</taxon>
        <taxon>Ascomycota</taxon>
        <taxon>Pezizomycotina</taxon>
        <taxon>Sordariomycetes</taxon>
        <taxon>Hypocreomycetidae</taxon>
        <taxon>Glomerellales</taxon>
        <taxon>Glomerellaceae</taxon>
        <taxon>Colletotrichum</taxon>
        <taxon>Colletotrichum orbiculare species complex</taxon>
    </lineage>
</organism>
<evidence type="ECO:0000313" key="2">
    <source>
        <dbReference type="EMBL" id="TEA12798.1"/>
    </source>
</evidence>
<feature type="region of interest" description="Disordered" evidence="1">
    <location>
        <begin position="1"/>
        <end position="52"/>
    </location>
</feature>
<sequence length="52" mass="5831">MTAARTSLVGHPGPRRMDRTDDRNPEPWKLPPIYGYSATDAPLVPRARKKEG</sequence>
<reference evidence="2 3" key="1">
    <citation type="submission" date="2018-11" db="EMBL/GenBank/DDBJ databases">
        <title>Genome sequence and assembly of Colletotrichum sidae.</title>
        <authorList>
            <person name="Gan P."/>
            <person name="Shirasu K."/>
        </authorList>
    </citation>
    <scope>NUCLEOTIDE SEQUENCE [LARGE SCALE GENOMIC DNA]</scope>
    <source>
        <strain evidence="2 3">CBS 518.97</strain>
    </source>
</reference>
<evidence type="ECO:0000256" key="1">
    <source>
        <dbReference type="SAM" id="MobiDB-lite"/>
    </source>
</evidence>
<proteinExistence type="predicted"/>
<keyword evidence="3" id="KW-1185">Reference proteome</keyword>
<dbReference type="AlphaFoldDB" id="A0A4R8T641"/>
<gene>
    <name evidence="2" type="ORF">C8034_v005610</name>
</gene>
<dbReference type="Proteomes" id="UP000295604">
    <property type="component" value="Unassembled WGS sequence"/>
</dbReference>
<accession>A0A4R8T641</accession>
<comment type="caution">
    <text evidence="2">The sequence shown here is derived from an EMBL/GenBank/DDBJ whole genome shotgun (WGS) entry which is preliminary data.</text>
</comment>
<evidence type="ECO:0000313" key="3">
    <source>
        <dbReference type="Proteomes" id="UP000295604"/>
    </source>
</evidence>
<protein>
    <submittedName>
        <fullName evidence="2">Uncharacterized protein</fullName>
    </submittedName>
</protein>
<name>A0A4R8T641_9PEZI</name>
<feature type="compositionally biased region" description="Basic and acidic residues" evidence="1">
    <location>
        <begin position="15"/>
        <end position="26"/>
    </location>
</feature>
<dbReference type="EMBL" id="QAPF01000234">
    <property type="protein sequence ID" value="TEA12798.1"/>
    <property type="molecule type" value="Genomic_DNA"/>
</dbReference>